<dbReference type="Proteomes" id="UP000087171">
    <property type="component" value="Chromosome Ca3"/>
</dbReference>
<protein>
    <submittedName>
        <fullName evidence="2">Uncharacterized protein LOC101493919</fullName>
    </submittedName>
</protein>
<dbReference type="SUPFAM" id="SSF52047">
    <property type="entry name" value="RNI-like"/>
    <property type="match status" value="2"/>
</dbReference>
<organism evidence="1 2">
    <name type="scientific">Cicer arietinum</name>
    <name type="common">Chickpea</name>
    <name type="synonym">Garbanzo</name>
    <dbReference type="NCBI Taxonomy" id="3827"/>
    <lineage>
        <taxon>Eukaryota</taxon>
        <taxon>Viridiplantae</taxon>
        <taxon>Streptophyta</taxon>
        <taxon>Embryophyta</taxon>
        <taxon>Tracheophyta</taxon>
        <taxon>Spermatophyta</taxon>
        <taxon>Magnoliopsida</taxon>
        <taxon>eudicotyledons</taxon>
        <taxon>Gunneridae</taxon>
        <taxon>Pentapetalae</taxon>
        <taxon>rosids</taxon>
        <taxon>fabids</taxon>
        <taxon>Fabales</taxon>
        <taxon>Fabaceae</taxon>
        <taxon>Papilionoideae</taxon>
        <taxon>50 kb inversion clade</taxon>
        <taxon>NPAAA clade</taxon>
        <taxon>Hologalegina</taxon>
        <taxon>IRL clade</taxon>
        <taxon>Cicereae</taxon>
        <taxon>Cicer</taxon>
    </lineage>
</organism>
<dbReference type="Gene3D" id="3.80.10.10">
    <property type="entry name" value="Ribonuclease Inhibitor"/>
    <property type="match status" value="2"/>
</dbReference>
<dbReference type="InterPro" id="IPR006553">
    <property type="entry name" value="Leu-rich_rpt_Cys-con_subtyp"/>
</dbReference>
<dbReference type="GO" id="GO:0031146">
    <property type="term" value="P:SCF-dependent proteasomal ubiquitin-dependent protein catabolic process"/>
    <property type="evidence" value="ECO:0007669"/>
    <property type="project" value="TreeGrafter"/>
</dbReference>
<dbReference type="eggNOG" id="KOG1947">
    <property type="taxonomic scope" value="Eukaryota"/>
</dbReference>
<dbReference type="PANTHER" id="PTHR13318:SF106">
    <property type="entry name" value="F-BOX_LRR-REPEAT PROTEIN 2"/>
    <property type="match status" value="1"/>
</dbReference>
<dbReference type="SUPFAM" id="SSF81383">
    <property type="entry name" value="F-box domain"/>
    <property type="match status" value="1"/>
</dbReference>
<dbReference type="SMART" id="SM00367">
    <property type="entry name" value="LRR_CC"/>
    <property type="match status" value="10"/>
</dbReference>
<dbReference type="AlphaFoldDB" id="A0A1S2XN64"/>
<dbReference type="RefSeq" id="XP_004491924.1">
    <property type="nucleotide sequence ID" value="XM_004491867.1"/>
</dbReference>
<dbReference type="SUPFAM" id="SSF56112">
    <property type="entry name" value="Protein kinase-like (PK-like)"/>
    <property type="match status" value="1"/>
</dbReference>
<accession>A0A1S2XN64</accession>
<dbReference type="InterPro" id="IPR036047">
    <property type="entry name" value="F-box-like_dom_sf"/>
</dbReference>
<dbReference type="PaxDb" id="3827-XP_004491924.1"/>
<reference evidence="1" key="1">
    <citation type="journal article" date="2013" name="Nat. Biotechnol.">
        <title>Draft genome sequence of chickpea (Cicer arietinum) provides a resource for trait improvement.</title>
        <authorList>
            <person name="Varshney R.K."/>
            <person name="Song C."/>
            <person name="Saxena R.K."/>
            <person name="Azam S."/>
            <person name="Yu S."/>
            <person name="Sharpe A.G."/>
            <person name="Cannon S."/>
            <person name="Baek J."/>
            <person name="Rosen B.D."/>
            <person name="Tar'an B."/>
            <person name="Millan T."/>
            <person name="Zhang X."/>
            <person name="Ramsay L.D."/>
            <person name="Iwata A."/>
            <person name="Wang Y."/>
            <person name="Nelson W."/>
            <person name="Farmer A.D."/>
            <person name="Gaur P.M."/>
            <person name="Soderlund C."/>
            <person name="Penmetsa R.V."/>
            <person name="Xu C."/>
            <person name="Bharti A.K."/>
            <person name="He W."/>
            <person name="Winter P."/>
            <person name="Zhao S."/>
            <person name="Hane J.K."/>
            <person name="Carrasquilla-Garcia N."/>
            <person name="Condie J.A."/>
            <person name="Upadhyaya H.D."/>
            <person name="Luo M.C."/>
            <person name="Thudi M."/>
            <person name="Gowda C.L."/>
            <person name="Singh N.P."/>
            <person name="Lichtenzveig J."/>
            <person name="Gali K.K."/>
            <person name="Rubio J."/>
            <person name="Nadarajan N."/>
            <person name="Dolezel J."/>
            <person name="Bansal K.C."/>
            <person name="Xu X."/>
            <person name="Edwards D."/>
            <person name="Zhang G."/>
            <person name="Kahl G."/>
            <person name="Gil J."/>
            <person name="Singh K.B."/>
            <person name="Datta S.K."/>
            <person name="Jackson S.A."/>
            <person name="Wang J."/>
            <person name="Cook D.R."/>
        </authorList>
    </citation>
    <scope>NUCLEOTIDE SEQUENCE [LARGE SCALE GENOMIC DNA]</scope>
    <source>
        <strain evidence="1">cv. CDC Frontier</strain>
    </source>
</reference>
<evidence type="ECO:0000313" key="2">
    <source>
        <dbReference type="RefSeq" id="XP_004491924.1"/>
    </source>
</evidence>
<dbReference type="Gene3D" id="1.10.510.10">
    <property type="entry name" value="Transferase(Phosphotransferase) domain 1"/>
    <property type="match status" value="1"/>
</dbReference>
<sequence length="733" mass="82739">MALLRSPEPNRKRTRTGVATTDFYLPDEIWESIFNFLKDDNRCLESLSLVSKNFLSMTNPLKSSLTICYPTRPSLHRLFHRFNNLTSLDLSSFIGNPNKLLCQISNFPFKTLTSLNLSNLSKIPAKGLQAFSKNITTLTSLICSNIGFIDCLDLFFIAHCFPLLEQLDFSDPILCGPNCFYDTDHLQPLSSAFSKLRKLNISHHHYIDDKIIFHLFKNCKLLEEATMFNCSNITDAGIASALLQRPTLKSLSFTNIAHMGKRYATFVTSHFIDSLVTLKSLTCLELSCVRISDQLLSSIAMEGLPLRRLALQYCPGYSYDGIYRLISKCQHIQHLAIRHIEGRNDYFLNDERVLQLSLFLGDLVSVNFTQFWKLTELSLFALVRNCPSLIEITMQETCIGKNSNSLMIDCVVSHRLKSLHLALNPWLRDESITMLASLFPNLQLLDLSHCDGISEQGIGQVLRRFSKIRQLKLAYCSGVDQLVGMNFEVPQLEVLNLSHASVNDETLYDISKCCSGLLQLLVENCREVTEKGVKHVVENCTKLREINLKGCNKVHANADDVASIVISRPSLRKITTPSGFRIPDKTIHGSYEILQNRNIGDALHRKQAVRQLVDWVSRYNIAQELAYLHHDCYPLIDVYSYGVVLLELLTGKRPLDHEFGVDLLHSVSYLSLHSIRLDGFWVARGGQVECGQIGERAGHTGAGNGLNNSSGYPSIENMIVDELDFFLITFSEL</sequence>
<keyword evidence="1" id="KW-1185">Reference proteome</keyword>
<dbReference type="InterPro" id="IPR032675">
    <property type="entry name" value="LRR_dom_sf"/>
</dbReference>
<gene>
    <name evidence="2" type="primary">LOC101493919</name>
</gene>
<dbReference type="InterPro" id="IPR011009">
    <property type="entry name" value="Kinase-like_dom_sf"/>
</dbReference>
<dbReference type="GeneID" id="101493919"/>
<dbReference type="KEGG" id="cam:101493919"/>
<dbReference type="GO" id="GO:0019005">
    <property type="term" value="C:SCF ubiquitin ligase complex"/>
    <property type="evidence" value="ECO:0007669"/>
    <property type="project" value="TreeGrafter"/>
</dbReference>
<reference evidence="2" key="2">
    <citation type="submission" date="2025-08" db="UniProtKB">
        <authorList>
            <consortium name="RefSeq"/>
        </authorList>
    </citation>
    <scope>IDENTIFICATION</scope>
    <source>
        <tissue evidence="2">Etiolated seedlings</tissue>
    </source>
</reference>
<proteinExistence type="predicted"/>
<dbReference type="PANTHER" id="PTHR13318">
    <property type="entry name" value="PARTNER OF PAIRED, ISOFORM B-RELATED"/>
    <property type="match status" value="1"/>
</dbReference>
<evidence type="ECO:0000313" key="1">
    <source>
        <dbReference type="Proteomes" id="UP000087171"/>
    </source>
</evidence>
<dbReference type="OrthoDB" id="6066220at2759"/>
<name>A0A1S2XN64_CICAR</name>